<keyword evidence="2" id="KW-0812">Transmembrane</keyword>
<sequence length="200" mass="22547">MDCGEKAGDEFSAQKKEKLRAGGEHNAPFPVKSGFFQTRLAFRTACTINIGGFVLVLYAKHNSMYKSGFQARIRRLAATRNSRAFRGEVGREILSSARPHRNSENCMERVNREEETEEVDRSVLAGCQLLRARLSSHTKTLSSDFWSWESVFCKRPNLGAEGFGTAFHLSEQLRQFLLRGTPALVNNCKVDGLREMRAAR</sequence>
<feature type="compositionally biased region" description="Basic and acidic residues" evidence="1">
    <location>
        <begin position="1"/>
        <end position="23"/>
    </location>
</feature>
<name>A0A6H5G283_9HEMI</name>
<evidence type="ECO:0000256" key="2">
    <source>
        <dbReference type="SAM" id="Phobius"/>
    </source>
</evidence>
<evidence type="ECO:0000313" key="4">
    <source>
        <dbReference type="Proteomes" id="UP000479000"/>
    </source>
</evidence>
<proteinExistence type="predicted"/>
<feature type="transmembrane region" description="Helical" evidence="2">
    <location>
        <begin position="40"/>
        <end position="59"/>
    </location>
</feature>
<keyword evidence="2" id="KW-0472">Membrane</keyword>
<evidence type="ECO:0008006" key="5">
    <source>
        <dbReference type="Google" id="ProtNLM"/>
    </source>
</evidence>
<dbReference type="AlphaFoldDB" id="A0A6H5G283"/>
<accession>A0A6H5G283</accession>
<feature type="region of interest" description="Disordered" evidence="1">
    <location>
        <begin position="1"/>
        <end position="24"/>
    </location>
</feature>
<keyword evidence="2" id="KW-1133">Transmembrane helix</keyword>
<protein>
    <recommendedName>
        <fullName evidence="5">Transmembrane protein</fullName>
    </recommendedName>
</protein>
<reference evidence="3 4" key="1">
    <citation type="submission" date="2020-02" db="EMBL/GenBank/DDBJ databases">
        <authorList>
            <person name="Ferguson B K."/>
        </authorList>
    </citation>
    <scope>NUCLEOTIDE SEQUENCE [LARGE SCALE GENOMIC DNA]</scope>
</reference>
<evidence type="ECO:0000256" key="1">
    <source>
        <dbReference type="SAM" id="MobiDB-lite"/>
    </source>
</evidence>
<evidence type="ECO:0000313" key="3">
    <source>
        <dbReference type="EMBL" id="CAA9996571.1"/>
    </source>
</evidence>
<keyword evidence="4" id="KW-1185">Reference proteome</keyword>
<dbReference type="Proteomes" id="UP000479000">
    <property type="component" value="Unassembled WGS sequence"/>
</dbReference>
<organism evidence="3 4">
    <name type="scientific">Nesidiocoris tenuis</name>
    <dbReference type="NCBI Taxonomy" id="355587"/>
    <lineage>
        <taxon>Eukaryota</taxon>
        <taxon>Metazoa</taxon>
        <taxon>Ecdysozoa</taxon>
        <taxon>Arthropoda</taxon>
        <taxon>Hexapoda</taxon>
        <taxon>Insecta</taxon>
        <taxon>Pterygota</taxon>
        <taxon>Neoptera</taxon>
        <taxon>Paraneoptera</taxon>
        <taxon>Hemiptera</taxon>
        <taxon>Heteroptera</taxon>
        <taxon>Panheteroptera</taxon>
        <taxon>Cimicomorpha</taxon>
        <taxon>Miridae</taxon>
        <taxon>Dicyphina</taxon>
        <taxon>Nesidiocoris</taxon>
    </lineage>
</organism>
<dbReference type="EMBL" id="CADCXU010004680">
    <property type="protein sequence ID" value="CAA9996571.1"/>
    <property type="molecule type" value="Genomic_DNA"/>
</dbReference>
<gene>
    <name evidence="3" type="ORF">NTEN_LOCUS3064</name>
</gene>